<evidence type="ECO:0000256" key="1">
    <source>
        <dbReference type="ARBA" id="ARBA00003238"/>
    </source>
</evidence>
<dbReference type="Gene3D" id="2.20.28.50">
    <property type="entry name" value="degv family protein"/>
    <property type="match status" value="1"/>
</dbReference>
<keyword evidence="4" id="KW-1185">Reference proteome</keyword>
<dbReference type="EMBL" id="JACRSQ010000033">
    <property type="protein sequence ID" value="MBC8544833.1"/>
    <property type="molecule type" value="Genomic_DNA"/>
</dbReference>
<name>A0A926I2T9_9FIRM</name>
<proteinExistence type="predicted"/>
<sequence>MQTVNPYVIITDATADLPADMAAELGVTVIPMEFQLSDQTYEHFADAHVISIPDVYNRLRNGELASTSQINTFTYTQYFEPFFQEGKDILYIAFSSGLSGTQQAAVIAANDLLEKYPERKFSCVDSLCASMGEGLLVYTAAKKKENGLSFDELNQWLLDNRLHLCHWFTVDDLNHLKRGGRISGATAAIGSILNIKPVMHVDDEGHLIAVSKVRGRKKSLLSLVEHMEQTYSPDQNDIIFIGHGDSLEDAEFVRDLVQEKFGISNILISYIGPVIGAHSGPGTIALFFFGSQR</sequence>
<evidence type="ECO:0000256" key="2">
    <source>
        <dbReference type="ARBA" id="ARBA00023121"/>
    </source>
</evidence>
<dbReference type="InterPro" id="IPR050270">
    <property type="entry name" value="DegV_domain_contain"/>
</dbReference>
<keyword evidence="2" id="KW-0446">Lipid-binding</keyword>
<dbReference type="InterPro" id="IPR003797">
    <property type="entry name" value="DegV"/>
</dbReference>
<reference evidence="3" key="1">
    <citation type="submission" date="2020-08" db="EMBL/GenBank/DDBJ databases">
        <title>Genome public.</title>
        <authorList>
            <person name="Liu C."/>
            <person name="Sun Q."/>
        </authorList>
    </citation>
    <scope>NUCLEOTIDE SEQUENCE</scope>
    <source>
        <strain evidence="3">NSJ-32</strain>
    </source>
</reference>
<dbReference type="Pfam" id="PF02645">
    <property type="entry name" value="DegV"/>
    <property type="match status" value="1"/>
</dbReference>
<comment type="function">
    <text evidence="1">May bind long-chain fatty acids, such as palmitate, and may play a role in lipid transport or fatty acid metabolism.</text>
</comment>
<dbReference type="PROSITE" id="PS51482">
    <property type="entry name" value="DEGV"/>
    <property type="match status" value="1"/>
</dbReference>
<evidence type="ECO:0000313" key="3">
    <source>
        <dbReference type="EMBL" id="MBC8544833.1"/>
    </source>
</evidence>
<dbReference type="NCBIfam" id="TIGR00762">
    <property type="entry name" value="DegV"/>
    <property type="match status" value="1"/>
</dbReference>
<organism evidence="3 4">
    <name type="scientific">Bianquea renquensis</name>
    <dbReference type="NCBI Taxonomy" id="2763661"/>
    <lineage>
        <taxon>Bacteria</taxon>
        <taxon>Bacillati</taxon>
        <taxon>Bacillota</taxon>
        <taxon>Clostridia</taxon>
        <taxon>Eubacteriales</taxon>
        <taxon>Bianqueaceae</taxon>
        <taxon>Bianquea</taxon>
    </lineage>
</organism>
<dbReference type="SUPFAM" id="SSF82549">
    <property type="entry name" value="DAK1/DegV-like"/>
    <property type="match status" value="1"/>
</dbReference>
<dbReference type="RefSeq" id="WP_177719905.1">
    <property type="nucleotide sequence ID" value="NZ_JACRSQ010000033.1"/>
</dbReference>
<dbReference type="AlphaFoldDB" id="A0A926I2T9"/>
<accession>A0A926I2T9</accession>
<dbReference type="Proteomes" id="UP000657006">
    <property type="component" value="Unassembled WGS sequence"/>
</dbReference>
<dbReference type="Gene3D" id="3.30.1180.10">
    <property type="match status" value="1"/>
</dbReference>
<evidence type="ECO:0000313" key="4">
    <source>
        <dbReference type="Proteomes" id="UP000657006"/>
    </source>
</evidence>
<protein>
    <submittedName>
        <fullName evidence="3">DegV family protein</fullName>
    </submittedName>
</protein>
<dbReference type="PANTHER" id="PTHR33434:SF3">
    <property type="entry name" value="DEGV DOMAIN-CONTAINING PROTEIN YITS"/>
    <property type="match status" value="1"/>
</dbReference>
<comment type="caution">
    <text evidence="3">The sequence shown here is derived from an EMBL/GenBank/DDBJ whole genome shotgun (WGS) entry which is preliminary data.</text>
</comment>
<dbReference type="GO" id="GO:0008289">
    <property type="term" value="F:lipid binding"/>
    <property type="evidence" value="ECO:0007669"/>
    <property type="project" value="UniProtKB-KW"/>
</dbReference>
<dbReference type="PANTHER" id="PTHR33434">
    <property type="entry name" value="DEGV DOMAIN-CONTAINING PROTEIN DR_1986-RELATED"/>
    <property type="match status" value="1"/>
</dbReference>
<dbReference type="Gene3D" id="3.40.50.10440">
    <property type="entry name" value="Dihydroxyacetone kinase, domain 1"/>
    <property type="match status" value="1"/>
</dbReference>
<dbReference type="InterPro" id="IPR043168">
    <property type="entry name" value="DegV_C"/>
</dbReference>
<gene>
    <name evidence="3" type="ORF">H8730_14890</name>
</gene>